<dbReference type="EMBL" id="QXTE01000026">
    <property type="protein sequence ID" value="TFK11932.1"/>
    <property type="molecule type" value="Genomic_DNA"/>
</dbReference>
<organism evidence="1 2">
    <name type="scientific">Platysternon megacephalum</name>
    <name type="common">big-headed turtle</name>
    <dbReference type="NCBI Taxonomy" id="55544"/>
    <lineage>
        <taxon>Eukaryota</taxon>
        <taxon>Metazoa</taxon>
        <taxon>Chordata</taxon>
        <taxon>Craniata</taxon>
        <taxon>Vertebrata</taxon>
        <taxon>Euteleostomi</taxon>
        <taxon>Archelosauria</taxon>
        <taxon>Testudinata</taxon>
        <taxon>Testudines</taxon>
        <taxon>Cryptodira</taxon>
        <taxon>Durocryptodira</taxon>
        <taxon>Testudinoidea</taxon>
        <taxon>Platysternidae</taxon>
        <taxon>Platysternon</taxon>
    </lineage>
</organism>
<evidence type="ECO:0000313" key="1">
    <source>
        <dbReference type="EMBL" id="TFK11932.1"/>
    </source>
</evidence>
<evidence type="ECO:0000313" key="2">
    <source>
        <dbReference type="Proteomes" id="UP000297703"/>
    </source>
</evidence>
<comment type="caution">
    <text evidence="1">The sequence shown here is derived from an EMBL/GenBank/DDBJ whole genome shotgun (WGS) entry which is preliminary data.</text>
</comment>
<reference evidence="1 2" key="1">
    <citation type="submission" date="2019-04" db="EMBL/GenBank/DDBJ databases">
        <title>Draft genome of the big-headed turtle Platysternon megacephalum.</title>
        <authorList>
            <person name="Gong S."/>
        </authorList>
    </citation>
    <scope>NUCLEOTIDE SEQUENCE [LARGE SCALE GENOMIC DNA]</scope>
    <source>
        <strain evidence="1">DO16091913</strain>
        <tissue evidence="1">Muscle</tissue>
    </source>
</reference>
<reference evidence="1 2" key="2">
    <citation type="submission" date="2019-04" db="EMBL/GenBank/DDBJ databases">
        <title>The genome sequence of big-headed turtle.</title>
        <authorList>
            <person name="Gong S."/>
        </authorList>
    </citation>
    <scope>NUCLEOTIDE SEQUENCE [LARGE SCALE GENOMIC DNA]</scope>
    <source>
        <strain evidence="1">DO16091913</strain>
        <tissue evidence="1">Muscle</tissue>
    </source>
</reference>
<accession>A0A4D9EXS3</accession>
<proteinExistence type="predicted"/>
<dbReference type="AlphaFoldDB" id="A0A4D9EXS3"/>
<gene>
    <name evidence="1" type="ORF">DR999_PMT04750</name>
</gene>
<dbReference type="Proteomes" id="UP000297703">
    <property type="component" value="Unassembled WGS sequence"/>
</dbReference>
<keyword evidence="2" id="KW-1185">Reference proteome</keyword>
<protein>
    <submittedName>
        <fullName evidence="1">Selenoprotein O</fullName>
    </submittedName>
</protein>
<name>A0A4D9EXS3_9SAUR</name>
<sequence>MCMYLPSLFAGKNPLSVLLVLYHQHNESSSLKCCPFLNKFKQLKNNNNMLYVLFRLRTDNFIVMQAQFEASVFLCGLVSKYLSHLIKNISKVIFMKIKIICTVL</sequence>